<reference evidence="2" key="1">
    <citation type="submission" date="2020-04" db="EMBL/GenBank/DDBJ databases">
        <authorList>
            <person name="Chiriac C."/>
            <person name="Salcher M."/>
            <person name="Ghai R."/>
            <person name="Kavagutti S V."/>
        </authorList>
    </citation>
    <scope>NUCLEOTIDE SEQUENCE</scope>
</reference>
<protein>
    <recommendedName>
        <fullName evidence="3">DUF1376 domain-containing protein</fullName>
    </recommendedName>
</protein>
<gene>
    <name evidence="2" type="ORF">UFOVP674_54</name>
</gene>
<evidence type="ECO:0008006" key="3">
    <source>
        <dbReference type="Google" id="ProtNLM"/>
    </source>
</evidence>
<feature type="region of interest" description="Disordered" evidence="1">
    <location>
        <begin position="198"/>
        <end position="220"/>
    </location>
</feature>
<evidence type="ECO:0000256" key="1">
    <source>
        <dbReference type="SAM" id="MobiDB-lite"/>
    </source>
</evidence>
<proteinExistence type="predicted"/>
<dbReference type="Pfam" id="PF07120">
    <property type="entry name" value="DUF1376"/>
    <property type="match status" value="1"/>
</dbReference>
<accession>A0A6J5NLN7</accession>
<name>A0A6J5NLN7_9CAUD</name>
<sequence length="220" mass="25278">MNYYPFHPGDYLRDTAHLQPLEDLAYRRLLDLYYLSETAIPLETQQVSRRLRLGYSEVIAVLKEFFICTENGYIHKRCDAEIANYHSRSERSRCNGKLGGRPKKTQQVILANPELTQTKANVTQTKANHNHNQNNTSVGFTEFWQAYPNKTGKGAAEKSWEKQKPDLATVLAALAWQTKQDAWTKDQGKFIPHPSTYLNQRRWEDEQPATKPKAIGGLNL</sequence>
<evidence type="ECO:0000313" key="2">
    <source>
        <dbReference type="EMBL" id="CAB4156204.1"/>
    </source>
</evidence>
<organism evidence="2">
    <name type="scientific">uncultured Caudovirales phage</name>
    <dbReference type="NCBI Taxonomy" id="2100421"/>
    <lineage>
        <taxon>Viruses</taxon>
        <taxon>Duplodnaviria</taxon>
        <taxon>Heunggongvirae</taxon>
        <taxon>Uroviricota</taxon>
        <taxon>Caudoviricetes</taxon>
        <taxon>Peduoviridae</taxon>
        <taxon>Maltschvirus</taxon>
        <taxon>Maltschvirus maltsch</taxon>
    </lineage>
</organism>
<dbReference type="EMBL" id="LR796630">
    <property type="protein sequence ID" value="CAB4156204.1"/>
    <property type="molecule type" value="Genomic_DNA"/>
</dbReference>
<dbReference type="InterPro" id="IPR010781">
    <property type="entry name" value="DUF1376"/>
</dbReference>